<name>A0A0F9U1R8_9ZZZZ</name>
<accession>A0A0F9U1R8</accession>
<proteinExistence type="predicted"/>
<gene>
    <name evidence="1" type="ORF">LCGC14_0661560</name>
</gene>
<comment type="caution">
    <text evidence="1">The sequence shown here is derived from an EMBL/GenBank/DDBJ whole genome shotgun (WGS) entry which is preliminary data.</text>
</comment>
<reference evidence="1" key="1">
    <citation type="journal article" date="2015" name="Nature">
        <title>Complex archaea that bridge the gap between prokaryotes and eukaryotes.</title>
        <authorList>
            <person name="Spang A."/>
            <person name="Saw J.H."/>
            <person name="Jorgensen S.L."/>
            <person name="Zaremba-Niedzwiedzka K."/>
            <person name="Martijn J."/>
            <person name="Lind A.E."/>
            <person name="van Eijk R."/>
            <person name="Schleper C."/>
            <person name="Guy L."/>
            <person name="Ettema T.J."/>
        </authorList>
    </citation>
    <scope>NUCLEOTIDE SEQUENCE</scope>
</reference>
<sequence length="67" mass="7812">MKTHYYPEDRPDSDMRTACGLSDGRKVGTLITSFFKIIKSNERCKTCNKRFKKDQHETPTNKTTKVQ</sequence>
<organism evidence="1">
    <name type="scientific">marine sediment metagenome</name>
    <dbReference type="NCBI Taxonomy" id="412755"/>
    <lineage>
        <taxon>unclassified sequences</taxon>
        <taxon>metagenomes</taxon>
        <taxon>ecological metagenomes</taxon>
    </lineage>
</organism>
<evidence type="ECO:0000313" key="1">
    <source>
        <dbReference type="EMBL" id="KKN47588.1"/>
    </source>
</evidence>
<dbReference type="EMBL" id="LAZR01001268">
    <property type="protein sequence ID" value="KKN47588.1"/>
    <property type="molecule type" value="Genomic_DNA"/>
</dbReference>
<protein>
    <submittedName>
        <fullName evidence="1">Uncharacterized protein</fullName>
    </submittedName>
</protein>
<dbReference type="AlphaFoldDB" id="A0A0F9U1R8"/>